<gene>
    <name evidence="2" type="ORF">DPMN_039744</name>
</gene>
<reference evidence="2" key="1">
    <citation type="journal article" date="2019" name="bioRxiv">
        <title>The Genome of the Zebra Mussel, Dreissena polymorpha: A Resource for Invasive Species Research.</title>
        <authorList>
            <person name="McCartney M.A."/>
            <person name="Auch B."/>
            <person name="Kono T."/>
            <person name="Mallez S."/>
            <person name="Zhang Y."/>
            <person name="Obille A."/>
            <person name="Becker A."/>
            <person name="Abrahante J.E."/>
            <person name="Garbe J."/>
            <person name="Badalamenti J.P."/>
            <person name="Herman A."/>
            <person name="Mangelson H."/>
            <person name="Liachko I."/>
            <person name="Sullivan S."/>
            <person name="Sone E.D."/>
            <person name="Koren S."/>
            <person name="Silverstein K.A.T."/>
            <person name="Beckman K.B."/>
            <person name="Gohl D.M."/>
        </authorList>
    </citation>
    <scope>NUCLEOTIDE SEQUENCE</scope>
    <source>
        <strain evidence="2">Duluth1</strain>
        <tissue evidence="2">Whole animal</tissue>
    </source>
</reference>
<reference evidence="2" key="2">
    <citation type="submission" date="2020-11" db="EMBL/GenBank/DDBJ databases">
        <authorList>
            <person name="McCartney M.A."/>
            <person name="Auch B."/>
            <person name="Kono T."/>
            <person name="Mallez S."/>
            <person name="Becker A."/>
            <person name="Gohl D.M."/>
            <person name="Silverstein K.A.T."/>
            <person name="Koren S."/>
            <person name="Bechman K.B."/>
            <person name="Herman A."/>
            <person name="Abrahante J.E."/>
            <person name="Garbe J."/>
        </authorList>
    </citation>
    <scope>NUCLEOTIDE SEQUENCE</scope>
    <source>
        <strain evidence="2">Duluth1</strain>
        <tissue evidence="2">Whole animal</tissue>
    </source>
</reference>
<dbReference type="AlphaFoldDB" id="A0A9D4CTS7"/>
<dbReference type="EMBL" id="JAIWYP010000011">
    <property type="protein sequence ID" value="KAH3733318.1"/>
    <property type="molecule type" value="Genomic_DNA"/>
</dbReference>
<evidence type="ECO:0000256" key="1">
    <source>
        <dbReference type="SAM" id="MobiDB-lite"/>
    </source>
</evidence>
<proteinExistence type="predicted"/>
<keyword evidence="3" id="KW-1185">Reference proteome</keyword>
<accession>A0A9D4CTS7</accession>
<comment type="caution">
    <text evidence="2">The sequence shown here is derived from an EMBL/GenBank/DDBJ whole genome shotgun (WGS) entry which is preliminary data.</text>
</comment>
<feature type="compositionally biased region" description="Polar residues" evidence="1">
    <location>
        <begin position="24"/>
        <end position="44"/>
    </location>
</feature>
<organism evidence="2 3">
    <name type="scientific">Dreissena polymorpha</name>
    <name type="common">Zebra mussel</name>
    <name type="synonym">Mytilus polymorpha</name>
    <dbReference type="NCBI Taxonomy" id="45954"/>
    <lineage>
        <taxon>Eukaryota</taxon>
        <taxon>Metazoa</taxon>
        <taxon>Spiralia</taxon>
        <taxon>Lophotrochozoa</taxon>
        <taxon>Mollusca</taxon>
        <taxon>Bivalvia</taxon>
        <taxon>Autobranchia</taxon>
        <taxon>Heteroconchia</taxon>
        <taxon>Euheterodonta</taxon>
        <taxon>Imparidentia</taxon>
        <taxon>Neoheterodontei</taxon>
        <taxon>Myida</taxon>
        <taxon>Dreissenoidea</taxon>
        <taxon>Dreissenidae</taxon>
        <taxon>Dreissena</taxon>
    </lineage>
</organism>
<evidence type="ECO:0000313" key="3">
    <source>
        <dbReference type="Proteomes" id="UP000828390"/>
    </source>
</evidence>
<name>A0A9D4CTS7_DREPO</name>
<feature type="region of interest" description="Disordered" evidence="1">
    <location>
        <begin position="1"/>
        <end position="45"/>
    </location>
</feature>
<evidence type="ECO:0000313" key="2">
    <source>
        <dbReference type="EMBL" id="KAH3733318.1"/>
    </source>
</evidence>
<sequence>MEFRCVGIKPRGPSEQHTVRAPTSLCNSRPASATPDQPTSQCNSRPACATPDQPVQLQTSLCSLLRSYAILCNVTQGFLHNSRNVLEQFRRFASNNEEPAEFKYIIDCSALCRQTAVDILTTGHWQRSKDCSNNEDFTQDLLNKGKHKTYHAMGTTNFE</sequence>
<protein>
    <submittedName>
        <fullName evidence="2">Uncharacterized protein</fullName>
    </submittedName>
</protein>
<dbReference type="Proteomes" id="UP000828390">
    <property type="component" value="Unassembled WGS sequence"/>
</dbReference>